<name>W2L0T6_PHYNI</name>
<organism evidence="1">
    <name type="scientific">Phytophthora nicotianae</name>
    <name type="common">Potato buckeye rot agent</name>
    <name type="synonym">Phytophthora parasitica</name>
    <dbReference type="NCBI Taxonomy" id="4792"/>
    <lineage>
        <taxon>Eukaryota</taxon>
        <taxon>Sar</taxon>
        <taxon>Stramenopiles</taxon>
        <taxon>Oomycota</taxon>
        <taxon>Peronosporomycetes</taxon>
        <taxon>Peronosporales</taxon>
        <taxon>Peronosporaceae</taxon>
        <taxon>Phytophthora</taxon>
    </lineage>
</organism>
<dbReference type="AlphaFoldDB" id="W2L0T6"/>
<gene>
    <name evidence="1" type="ORF">L917_10430</name>
</gene>
<dbReference type="Proteomes" id="UP000054423">
    <property type="component" value="Unassembled WGS sequence"/>
</dbReference>
<sequence>MSGVCKYSSRTFCAYMYQFTVCDFNRLTCTVAQPKSKLPLSPPPTWPC</sequence>
<reference evidence="1" key="1">
    <citation type="submission" date="2013-11" db="EMBL/GenBank/DDBJ databases">
        <title>The Genome Sequence of Phytophthora parasitica CHvinca01.</title>
        <authorList>
            <consortium name="The Broad Institute Genomics Platform"/>
            <person name="Russ C."/>
            <person name="Tyler B."/>
            <person name="Panabieres F."/>
            <person name="Shan W."/>
            <person name="Tripathy S."/>
            <person name="Grunwald N."/>
            <person name="Machado M."/>
            <person name="Johnson C.S."/>
            <person name="Arredondo F."/>
            <person name="Hong C."/>
            <person name="Coffey M."/>
            <person name="Young S.K."/>
            <person name="Zeng Q."/>
            <person name="Gargeya S."/>
            <person name="Fitzgerald M."/>
            <person name="Abouelleil A."/>
            <person name="Alvarado L."/>
            <person name="Chapman S.B."/>
            <person name="Gainer-Dewar J."/>
            <person name="Goldberg J."/>
            <person name="Griggs A."/>
            <person name="Gujja S."/>
            <person name="Hansen M."/>
            <person name="Howarth C."/>
            <person name="Imamovic A."/>
            <person name="Ireland A."/>
            <person name="Larimer J."/>
            <person name="McCowan C."/>
            <person name="Murphy C."/>
            <person name="Pearson M."/>
            <person name="Poon T.W."/>
            <person name="Priest M."/>
            <person name="Roberts A."/>
            <person name="Saif S."/>
            <person name="Shea T."/>
            <person name="Sykes S."/>
            <person name="Wortman J."/>
            <person name="Nusbaum C."/>
            <person name="Birren B."/>
        </authorList>
    </citation>
    <scope>NUCLEOTIDE SEQUENCE [LARGE SCALE GENOMIC DNA]</scope>
    <source>
        <strain evidence="1">CHvinca01</strain>
    </source>
</reference>
<protein>
    <submittedName>
        <fullName evidence="1">Uncharacterized protein</fullName>
    </submittedName>
</protein>
<dbReference type="EMBL" id="KI680202">
    <property type="protein sequence ID" value="ETL90977.1"/>
    <property type="molecule type" value="Genomic_DNA"/>
</dbReference>
<evidence type="ECO:0000313" key="1">
    <source>
        <dbReference type="EMBL" id="ETL90977.1"/>
    </source>
</evidence>
<proteinExistence type="predicted"/>
<accession>W2L0T6</accession>